<dbReference type="Proteomes" id="UP001162992">
    <property type="component" value="Chromosome 22"/>
</dbReference>
<protein>
    <submittedName>
        <fullName evidence="1">Uncharacterized protein</fullName>
    </submittedName>
</protein>
<evidence type="ECO:0000313" key="1">
    <source>
        <dbReference type="EMBL" id="KAJ7516302.1"/>
    </source>
</evidence>
<dbReference type="EMBL" id="CM055113">
    <property type="protein sequence ID" value="KAJ7516302.1"/>
    <property type="molecule type" value="Genomic_DNA"/>
</dbReference>
<reference evidence="2" key="1">
    <citation type="journal article" date="2024" name="Proc. Natl. Acad. Sci. U.S.A.">
        <title>Extraordinary preservation of gene collinearity over three hundred million years revealed in homosporous lycophytes.</title>
        <authorList>
            <person name="Li C."/>
            <person name="Wickell D."/>
            <person name="Kuo L.Y."/>
            <person name="Chen X."/>
            <person name="Nie B."/>
            <person name="Liao X."/>
            <person name="Peng D."/>
            <person name="Ji J."/>
            <person name="Jenkins J."/>
            <person name="Williams M."/>
            <person name="Shu S."/>
            <person name="Plott C."/>
            <person name="Barry K."/>
            <person name="Rajasekar S."/>
            <person name="Grimwood J."/>
            <person name="Han X."/>
            <person name="Sun S."/>
            <person name="Hou Z."/>
            <person name="He W."/>
            <person name="Dai G."/>
            <person name="Sun C."/>
            <person name="Schmutz J."/>
            <person name="Leebens-Mack J.H."/>
            <person name="Li F.W."/>
            <person name="Wang L."/>
        </authorList>
    </citation>
    <scope>NUCLEOTIDE SEQUENCE [LARGE SCALE GENOMIC DNA]</scope>
    <source>
        <strain evidence="2">cv. PW_Plant_1</strain>
    </source>
</reference>
<evidence type="ECO:0000313" key="2">
    <source>
        <dbReference type="Proteomes" id="UP001162992"/>
    </source>
</evidence>
<keyword evidence="2" id="KW-1185">Reference proteome</keyword>
<proteinExistence type="predicted"/>
<name>A0ACC2AGT8_DIPCM</name>
<accession>A0ACC2AGT8</accession>
<organism evidence="1 2">
    <name type="scientific">Diphasiastrum complanatum</name>
    <name type="common">Issler's clubmoss</name>
    <name type="synonym">Lycopodium complanatum</name>
    <dbReference type="NCBI Taxonomy" id="34168"/>
    <lineage>
        <taxon>Eukaryota</taxon>
        <taxon>Viridiplantae</taxon>
        <taxon>Streptophyta</taxon>
        <taxon>Embryophyta</taxon>
        <taxon>Tracheophyta</taxon>
        <taxon>Lycopodiopsida</taxon>
        <taxon>Lycopodiales</taxon>
        <taxon>Lycopodiaceae</taxon>
        <taxon>Lycopodioideae</taxon>
        <taxon>Diphasiastrum</taxon>
    </lineage>
</organism>
<comment type="caution">
    <text evidence="1">The sequence shown here is derived from an EMBL/GenBank/DDBJ whole genome shotgun (WGS) entry which is preliminary data.</text>
</comment>
<gene>
    <name evidence="1" type="ORF">O6H91_22G052200</name>
</gene>
<sequence>MMSWRACRPAFNKLVCSLTTQRYAKSLDSSEGFKAVLLHQSEIRPRYIQHMPIRFQIAHVRCTNLVIPHSFKCVATQTALLSTHKHPQENADKGITRQDEDPFDTLTDRIPERPVSVAEGASYGLVILAGLAVAATAAYAVFKELILEPKEYKIFNKALDRVQHDSQVMVRIGTPITGYGQESRNRAARQRISNRTWTDEDGVERVEVVFFIRGPQGAGKVHSEMFKDKADKNWKFTYLIVDVMKPTPVRLMLESYVPT</sequence>